<name>A0A3L8Q172_9GAMM</name>
<sequence>MATTLQSSIQPLFHYDEQYSVYSTLTDDQFTALKKRLPAEISAERGEIFTVGVAITKVDGKIVNEQRTYTLLYDKSYGVKFAAYHRGNGQLSVSESESDVEKLNKAYQRSVDYFKGYETAEKVVPQVKSVNTMSLRSVSPNTLLTPAMLEEEAPQLKTAGEKNKHKKNNLDTVSIFTETFYLAEEPGFEGWLGLHKSASTETLNLFCVLYPSSGEWIFEPSYDARAGDIAPEKCLSNSDNHSEGSLDLSCPPKQLSDLSPPILPSATTSLPVSLAARAAGERLMHSTSLDDEIVAEHVSRKKKRPVSPETPEVACSFRSTADGNELLKTGEIAQVTNLSEVCEVLNLERANTVIVIGDTLIAKPEKNVGFSFRSTCKPKVKNSFARWHKLAVDKSKEMYIVVICDENNTETTSGLLKAQGVKRTAESKTGYQKLFSYNQDVKEAEIIENIYVSKCTQAVTVKITIIGDDLQQLKRVILALKKKNVNVEGVNVTGEKHLVSKLPDARSRGKLPDIHSHYIGLEAKAAASSDR</sequence>
<accession>A0A3L8Q172</accession>
<dbReference type="Proteomes" id="UP000281474">
    <property type="component" value="Unassembled WGS sequence"/>
</dbReference>
<organism evidence="1 2">
    <name type="scientific">Parashewanella curva</name>
    <dbReference type="NCBI Taxonomy" id="2338552"/>
    <lineage>
        <taxon>Bacteria</taxon>
        <taxon>Pseudomonadati</taxon>
        <taxon>Pseudomonadota</taxon>
        <taxon>Gammaproteobacteria</taxon>
        <taxon>Alteromonadales</taxon>
        <taxon>Shewanellaceae</taxon>
        <taxon>Parashewanella</taxon>
    </lineage>
</organism>
<evidence type="ECO:0000313" key="2">
    <source>
        <dbReference type="Proteomes" id="UP000281474"/>
    </source>
</evidence>
<dbReference type="AlphaFoldDB" id="A0A3L8Q172"/>
<keyword evidence="2" id="KW-1185">Reference proteome</keyword>
<protein>
    <submittedName>
        <fullName evidence="1">Uncharacterized protein</fullName>
    </submittedName>
</protein>
<dbReference type="OrthoDB" id="9843150at2"/>
<gene>
    <name evidence="1" type="ORF">D5018_06625</name>
</gene>
<proteinExistence type="predicted"/>
<comment type="caution">
    <text evidence="1">The sequence shown here is derived from an EMBL/GenBank/DDBJ whole genome shotgun (WGS) entry which is preliminary data.</text>
</comment>
<reference evidence="1 2" key="1">
    <citation type="submission" date="2018-09" db="EMBL/GenBank/DDBJ databases">
        <title>Phylogeny of the Shewanellaceae, and recommendation for two new genera, Pseudoshewanella and Parashewanella.</title>
        <authorList>
            <person name="Wang G."/>
        </authorList>
    </citation>
    <scope>NUCLEOTIDE SEQUENCE [LARGE SCALE GENOMIC DNA]</scope>
    <source>
        <strain evidence="1 2">C51</strain>
    </source>
</reference>
<dbReference type="RefSeq" id="WP_121838223.1">
    <property type="nucleotide sequence ID" value="NZ_ML014764.1"/>
</dbReference>
<evidence type="ECO:0000313" key="1">
    <source>
        <dbReference type="EMBL" id="RLV60463.1"/>
    </source>
</evidence>
<dbReference type="EMBL" id="QZEI01000015">
    <property type="protein sequence ID" value="RLV60463.1"/>
    <property type="molecule type" value="Genomic_DNA"/>
</dbReference>